<proteinExistence type="predicted"/>
<keyword evidence="2" id="KW-1185">Reference proteome</keyword>
<comment type="caution">
    <text evidence="1">The sequence shown here is derived from an EMBL/GenBank/DDBJ whole genome shotgun (WGS) entry which is preliminary data.</text>
</comment>
<sequence length="131" mass="14897">MMMHSLYSASSKASSCACLSLSTSFLLHPCQPLRRRTILSMPVDLLVLLMHMLFFSFSSMGAVQMSTCLCYEKNNEDTESSSCIIIECENRIYCHTQLLSRFYAFTRKQQTSKHSSPSLSTIRNFVSVMKL</sequence>
<evidence type="ECO:0000313" key="2">
    <source>
        <dbReference type="Proteomes" id="UP000825935"/>
    </source>
</evidence>
<protein>
    <submittedName>
        <fullName evidence="1">Uncharacterized protein</fullName>
    </submittedName>
</protein>
<reference evidence="1" key="1">
    <citation type="submission" date="2021-08" db="EMBL/GenBank/DDBJ databases">
        <title>WGS assembly of Ceratopteris richardii.</title>
        <authorList>
            <person name="Marchant D.B."/>
            <person name="Chen G."/>
            <person name="Jenkins J."/>
            <person name="Shu S."/>
            <person name="Leebens-Mack J."/>
            <person name="Grimwood J."/>
            <person name="Schmutz J."/>
            <person name="Soltis P."/>
            <person name="Soltis D."/>
            <person name="Chen Z.-H."/>
        </authorList>
    </citation>
    <scope>NUCLEOTIDE SEQUENCE</scope>
    <source>
        <strain evidence="1">Whitten #5841</strain>
        <tissue evidence="1">Leaf</tissue>
    </source>
</reference>
<evidence type="ECO:0000313" key="1">
    <source>
        <dbReference type="EMBL" id="KAH7430369.1"/>
    </source>
</evidence>
<dbReference type="Proteomes" id="UP000825935">
    <property type="component" value="Chromosome 9"/>
</dbReference>
<name>A0A8T2UD30_CERRI</name>
<dbReference type="EMBL" id="CM035414">
    <property type="protein sequence ID" value="KAH7430369.1"/>
    <property type="molecule type" value="Genomic_DNA"/>
</dbReference>
<accession>A0A8T2UD30</accession>
<dbReference type="AlphaFoldDB" id="A0A8T2UD30"/>
<organism evidence="1 2">
    <name type="scientific">Ceratopteris richardii</name>
    <name type="common">Triangle waterfern</name>
    <dbReference type="NCBI Taxonomy" id="49495"/>
    <lineage>
        <taxon>Eukaryota</taxon>
        <taxon>Viridiplantae</taxon>
        <taxon>Streptophyta</taxon>
        <taxon>Embryophyta</taxon>
        <taxon>Tracheophyta</taxon>
        <taxon>Polypodiopsida</taxon>
        <taxon>Polypodiidae</taxon>
        <taxon>Polypodiales</taxon>
        <taxon>Pteridineae</taxon>
        <taxon>Pteridaceae</taxon>
        <taxon>Parkerioideae</taxon>
        <taxon>Ceratopteris</taxon>
    </lineage>
</organism>
<gene>
    <name evidence="1" type="ORF">KP509_09G095900</name>
</gene>